<comment type="caution">
    <text evidence="3">The sequence shown here is derived from an EMBL/GenBank/DDBJ whole genome shotgun (WGS) entry which is preliminary data.</text>
</comment>
<accession>A0A401FXP8</accession>
<dbReference type="InterPro" id="IPR027598">
    <property type="entry name" value="Amphi-Trp_dom"/>
</dbReference>
<evidence type="ECO:0000256" key="1">
    <source>
        <dbReference type="SAM" id="MobiDB-lite"/>
    </source>
</evidence>
<dbReference type="Proteomes" id="UP000288096">
    <property type="component" value="Unassembled WGS sequence"/>
</dbReference>
<reference evidence="4" key="1">
    <citation type="submission" date="2017-11" db="EMBL/GenBank/DDBJ databases">
        <authorList>
            <person name="Watanabe M."/>
            <person name="Kojima H."/>
        </authorList>
    </citation>
    <scope>NUCLEOTIDE SEQUENCE [LARGE SCALE GENOMIC DNA]</scope>
    <source>
        <strain evidence="4">Tokyo 01</strain>
    </source>
</reference>
<dbReference type="Pfam" id="PF20068">
    <property type="entry name" value="Amphi-Trp"/>
    <property type="match status" value="1"/>
</dbReference>
<proteinExistence type="predicted"/>
<dbReference type="NCBIfam" id="TIGR04354">
    <property type="entry name" value="amphi-Trp"/>
    <property type="match status" value="1"/>
</dbReference>
<gene>
    <name evidence="3" type="ORF">DENIS_2720</name>
</gene>
<name>A0A401FXP8_9BACT</name>
<evidence type="ECO:0000313" key="4">
    <source>
        <dbReference type="Proteomes" id="UP000288096"/>
    </source>
</evidence>
<sequence>MKKEIKIKKNMNAEAVAGVLGDLVASFKNGKVCIRSGNDFVTLSPGREFDVEIEAGHKKNRQKLSIELSWREYAPEAGGEADFMISSEEPEIEAPAPAEDASGEAEVTETTE</sequence>
<feature type="region of interest" description="Disordered" evidence="1">
    <location>
        <begin position="79"/>
        <end position="112"/>
    </location>
</feature>
<evidence type="ECO:0000313" key="3">
    <source>
        <dbReference type="EMBL" id="GBC61758.1"/>
    </source>
</evidence>
<feature type="domain" description="Amphi-Trp" evidence="2">
    <location>
        <begin position="4"/>
        <end position="82"/>
    </location>
</feature>
<protein>
    <submittedName>
        <fullName evidence="3">Amphi-Trp domain-containing protein</fullName>
    </submittedName>
</protein>
<organism evidence="3 4">
    <name type="scientific">Desulfonema ishimotonii</name>
    <dbReference type="NCBI Taxonomy" id="45657"/>
    <lineage>
        <taxon>Bacteria</taxon>
        <taxon>Pseudomonadati</taxon>
        <taxon>Thermodesulfobacteriota</taxon>
        <taxon>Desulfobacteria</taxon>
        <taxon>Desulfobacterales</taxon>
        <taxon>Desulfococcaceae</taxon>
        <taxon>Desulfonema</taxon>
    </lineage>
</organism>
<feature type="compositionally biased region" description="Acidic residues" evidence="1">
    <location>
        <begin position="101"/>
        <end position="112"/>
    </location>
</feature>
<evidence type="ECO:0000259" key="2">
    <source>
        <dbReference type="Pfam" id="PF20068"/>
    </source>
</evidence>
<dbReference type="AlphaFoldDB" id="A0A401FXP8"/>
<keyword evidence="4" id="KW-1185">Reference proteome</keyword>
<dbReference type="RefSeq" id="WP_166405081.1">
    <property type="nucleotide sequence ID" value="NZ_BEXT01000001.1"/>
</dbReference>
<dbReference type="EMBL" id="BEXT01000001">
    <property type="protein sequence ID" value="GBC61758.1"/>
    <property type="molecule type" value="Genomic_DNA"/>
</dbReference>
<reference evidence="4" key="2">
    <citation type="submission" date="2019-01" db="EMBL/GenBank/DDBJ databases">
        <title>Genome sequence of Desulfonema ishimotonii strain Tokyo 01.</title>
        <authorList>
            <person name="Fukui M."/>
        </authorList>
    </citation>
    <scope>NUCLEOTIDE SEQUENCE [LARGE SCALE GENOMIC DNA]</scope>
    <source>
        <strain evidence="4">Tokyo 01</strain>
    </source>
</reference>